<reference evidence="1" key="1">
    <citation type="submission" date="2020-11" db="EMBL/GenBank/DDBJ databases">
        <authorList>
            <consortium name="DOE Joint Genome Institute"/>
            <person name="Ahrendt S."/>
            <person name="Riley R."/>
            <person name="Andreopoulos W."/>
            <person name="Labutti K."/>
            <person name="Pangilinan J."/>
            <person name="Ruiz-Duenas F.J."/>
            <person name="Barrasa J.M."/>
            <person name="Sanchez-Garcia M."/>
            <person name="Camarero S."/>
            <person name="Miyauchi S."/>
            <person name="Serrano A."/>
            <person name="Linde D."/>
            <person name="Babiker R."/>
            <person name="Drula E."/>
            <person name="Ayuso-Fernandez I."/>
            <person name="Pacheco R."/>
            <person name="Padilla G."/>
            <person name="Ferreira P."/>
            <person name="Barriuso J."/>
            <person name="Kellner H."/>
            <person name="Castanera R."/>
            <person name="Alfaro M."/>
            <person name="Ramirez L."/>
            <person name="Pisabarro A.G."/>
            <person name="Kuo A."/>
            <person name="Tritt A."/>
            <person name="Lipzen A."/>
            <person name="He G."/>
            <person name="Yan M."/>
            <person name="Ng V."/>
            <person name="Cullen D."/>
            <person name="Martin F."/>
            <person name="Rosso M.-N."/>
            <person name="Henrissat B."/>
            <person name="Hibbett D."/>
            <person name="Martinez A.T."/>
            <person name="Grigoriev I.V."/>
        </authorList>
    </citation>
    <scope>NUCLEOTIDE SEQUENCE</scope>
    <source>
        <strain evidence="1">MF-IS2</strain>
    </source>
</reference>
<comment type="caution">
    <text evidence="1">The sequence shown here is derived from an EMBL/GenBank/DDBJ whole genome shotgun (WGS) entry which is preliminary data.</text>
</comment>
<proteinExistence type="predicted"/>
<evidence type="ECO:0000313" key="2">
    <source>
        <dbReference type="Proteomes" id="UP000807342"/>
    </source>
</evidence>
<organism evidence="1 2">
    <name type="scientific">Macrolepiota fuliginosa MF-IS2</name>
    <dbReference type="NCBI Taxonomy" id="1400762"/>
    <lineage>
        <taxon>Eukaryota</taxon>
        <taxon>Fungi</taxon>
        <taxon>Dikarya</taxon>
        <taxon>Basidiomycota</taxon>
        <taxon>Agaricomycotina</taxon>
        <taxon>Agaricomycetes</taxon>
        <taxon>Agaricomycetidae</taxon>
        <taxon>Agaricales</taxon>
        <taxon>Agaricineae</taxon>
        <taxon>Agaricaceae</taxon>
        <taxon>Macrolepiota</taxon>
    </lineage>
</organism>
<accession>A0A9P6C6W2</accession>
<gene>
    <name evidence="1" type="ORF">P691DRAFT_809563</name>
</gene>
<keyword evidence="2" id="KW-1185">Reference proteome</keyword>
<dbReference type="AlphaFoldDB" id="A0A9P6C6W2"/>
<evidence type="ECO:0000313" key="1">
    <source>
        <dbReference type="EMBL" id="KAF9450729.1"/>
    </source>
</evidence>
<sequence length="70" mass="7467">MVLPTTSNSPRPTIFLTIVGLCRVADPLSPSDNADGNAPPTGSFLHVLGKWRGPTISSAFPRSDFIMRAL</sequence>
<dbReference type="Proteomes" id="UP000807342">
    <property type="component" value="Unassembled WGS sequence"/>
</dbReference>
<dbReference type="EMBL" id="MU151098">
    <property type="protein sequence ID" value="KAF9450729.1"/>
    <property type="molecule type" value="Genomic_DNA"/>
</dbReference>
<protein>
    <submittedName>
        <fullName evidence="1">Uncharacterized protein</fullName>
    </submittedName>
</protein>
<name>A0A9P6C6W2_9AGAR</name>